<name>C0D628_9FIRM</name>
<proteinExistence type="predicted"/>
<reference evidence="2 3" key="1">
    <citation type="submission" date="2009-02" db="EMBL/GenBank/DDBJ databases">
        <title>Draft genome sequence of Clostridium asparagiforme (DSM 15981).</title>
        <authorList>
            <person name="Sudarsanam P."/>
            <person name="Ley R."/>
            <person name="Guruge J."/>
            <person name="Turnbaugh P.J."/>
            <person name="Mahowald M."/>
            <person name="Liep D."/>
            <person name="Gordon J."/>
        </authorList>
    </citation>
    <scope>NUCLEOTIDE SEQUENCE [LARGE SCALE GENOMIC DNA]</scope>
    <source>
        <strain evidence="2 3">DSM 15981</strain>
    </source>
</reference>
<feature type="domain" description="HTH cro/C1-type" evidence="1">
    <location>
        <begin position="10"/>
        <end position="45"/>
    </location>
</feature>
<protein>
    <recommendedName>
        <fullName evidence="1">HTH cro/C1-type domain-containing protein</fullName>
    </recommendedName>
</protein>
<sequence length="154" mass="18184">MHKDLRYIILGVNRQTISEWETDETLPDIWQSKRLALYGVSLDELMEFDLDIRDIQDVIDRTSQAVSEKIDWTKAWSKKYPVLARYQSEADIPDYAAGLWKRLIDLEKKYGYNDLDAFLVLKDILAWSGRTEKNSRNKFQLTNLREACYSKENI</sequence>
<gene>
    <name evidence="2" type="ORF">CLOSTASPAR_04724</name>
</gene>
<dbReference type="CDD" id="cd00093">
    <property type="entry name" value="HTH_XRE"/>
    <property type="match status" value="1"/>
</dbReference>
<dbReference type="Gene3D" id="1.10.260.40">
    <property type="entry name" value="lambda repressor-like DNA-binding domains"/>
    <property type="match status" value="1"/>
</dbReference>
<dbReference type="SUPFAM" id="SSF47413">
    <property type="entry name" value="lambda repressor-like DNA-binding domains"/>
    <property type="match status" value="1"/>
</dbReference>
<keyword evidence="3" id="KW-1185">Reference proteome</keyword>
<dbReference type="InterPro" id="IPR001387">
    <property type="entry name" value="Cro/C1-type_HTH"/>
</dbReference>
<dbReference type="InterPro" id="IPR010982">
    <property type="entry name" value="Lambda_DNA-bd_dom_sf"/>
</dbReference>
<accession>C0D628</accession>
<dbReference type="HOGENOM" id="CLU_066192_7_0_9"/>
<evidence type="ECO:0000259" key="1">
    <source>
        <dbReference type="PROSITE" id="PS50943"/>
    </source>
</evidence>
<dbReference type="Proteomes" id="UP000004756">
    <property type="component" value="Unassembled WGS sequence"/>
</dbReference>
<organism evidence="2 3">
    <name type="scientific">[Clostridium] asparagiforme DSM 15981</name>
    <dbReference type="NCBI Taxonomy" id="518636"/>
    <lineage>
        <taxon>Bacteria</taxon>
        <taxon>Bacillati</taxon>
        <taxon>Bacillota</taxon>
        <taxon>Clostridia</taxon>
        <taxon>Lachnospirales</taxon>
        <taxon>Lachnospiraceae</taxon>
        <taxon>Enterocloster</taxon>
    </lineage>
</organism>
<dbReference type="GO" id="GO:0003677">
    <property type="term" value="F:DNA binding"/>
    <property type="evidence" value="ECO:0007669"/>
    <property type="project" value="InterPro"/>
</dbReference>
<dbReference type="PROSITE" id="PS50943">
    <property type="entry name" value="HTH_CROC1"/>
    <property type="match status" value="1"/>
</dbReference>
<dbReference type="RefSeq" id="WP_007715469.1">
    <property type="nucleotide sequence ID" value="NZ_GG657592.1"/>
</dbReference>
<comment type="caution">
    <text evidence="2">The sequence shown here is derived from an EMBL/GenBank/DDBJ whole genome shotgun (WGS) entry which is preliminary data.</text>
</comment>
<dbReference type="AlphaFoldDB" id="C0D628"/>
<evidence type="ECO:0000313" key="2">
    <source>
        <dbReference type="EMBL" id="EEG53203.1"/>
    </source>
</evidence>
<dbReference type="EMBL" id="ACCJ01000390">
    <property type="protein sequence ID" value="EEG53203.1"/>
    <property type="molecule type" value="Genomic_DNA"/>
</dbReference>
<evidence type="ECO:0000313" key="3">
    <source>
        <dbReference type="Proteomes" id="UP000004756"/>
    </source>
</evidence>